<dbReference type="Proteomes" id="UP000294489">
    <property type="component" value="Unassembled WGS sequence"/>
</dbReference>
<reference evidence="7 8" key="1">
    <citation type="submission" date="2019-03" db="EMBL/GenBank/DDBJ databases">
        <title>Freshwater and sediment microbial communities from various areas in North America, analyzing microbe dynamics in response to fracking.</title>
        <authorList>
            <person name="Lamendella R."/>
        </authorList>
    </citation>
    <scope>NUCLEOTIDE SEQUENCE [LARGE SCALE GENOMIC DNA]</scope>
    <source>
        <strain evidence="7 8">6_TX</strain>
    </source>
</reference>
<dbReference type="PANTHER" id="PTHR30461">
    <property type="entry name" value="DNA-INVERTASE FROM LAMBDOID PROPHAGE"/>
    <property type="match status" value="1"/>
</dbReference>
<comment type="caution">
    <text evidence="7">The sequence shown here is derived from an EMBL/GenBank/DDBJ whole genome shotgun (WGS) entry which is preliminary data.</text>
</comment>
<evidence type="ECO:0000256" key="4">
    <source>
        <dbReference type="PIRSR" id="PIRSR606118-50"/>
    </source>
</evidence>
<dbReference type="Gene3D" id="3.40.50.1390">
    <property type="entry name" value="Resolvase, N-terminal catalytic domain"/>
    <property type="match status" value="1"/>
</dbReference>
<dbReference type="InterPro" id="IPR050639">
    <property type="entry name" value="SSR_resolvase"/>
</dbReference>
<dbReference type="GO" id="GO:0003677">
    <property type="term" value="F:DNA binding"/>
    <property type="evidence" value="ECO:0007669"/>
    <property type="project" value="UniProtKB-KW"/>
</dbReference>
<dbReference type="InterPro" id="IPR006119">
    <property type="entry name" value="Resolv_N"/>
</dbReference>
<dbReference type="OrthoDB" id="9786476at2"/>
<gene>
    <name evidence="7" type="ORF">DFO67_12630</name>
</gene>
<dbReference type="FunFam" id="3.40.50.1390:FF:000010">
    <property type="entry name" value="Recombinase resolvase family"/>
    <property type="match status" value="1"/>
</dbReference>
<protein>
    <submittedName>
        <fullName evidence="7">DNA invertase Pin-like site-specific DNA recombinase</fullName>
    </submittedName>
</protein>
<dbReference type="AlphaFoldDB" id="A0A4R8FB66"/>
<dbReference type="SUPFAM" id="SSF53041">
    <property type="entry name" value="Resolvase-like"/>
    <property type="match status" value="1"/>
</dbReference>
<evidence type="ECO:0000313" key="7">
    <source>
        <dbReference type="EMBL" id="TDX22960.1"/>
    </source>
</evidence>
<dbReference type="PROSITE" id="PS00397">
    <property type="entry name" value="RECOMBINASES_1"/>
    <property type="match status" value="1"/>
</dbReference>
<dbReference type="InterPro" id="IPR036162">
    <property type="entry name" value="Resolvase-like_N_sf"/>
</dbReference>
<organism evidence="7 8">
    <name type="scientific">Modicisalibacter xianhensis</name>
    <dbReference type="NCBI Taxonomy" id="442341"/>
    <lineage>
        <taxon>Bacteria</taxon>
        <taxon>Pseudomonadati</taxon>
        <taxon>Pseudomonadota</taxon>
        <taxon>Gammaproteobacteria</taxon>
        <taxon>Oceanospirillales</taxon>
        <taxon>Halomonadaceae</taxon>
        <taxon>Modicisalibacter</taxon>
    </lineage>
</organism>
<evidence type="ECO:0000256" key="5">
    <source>
        <dbReference type="PROSITE-ProRule" id="PRU10137"/>
    </source>
</evidence>
<dbReference type="CDD" id="cd03767">
    <property type="entry name" value="SR_Res_par"/>
    <property type="match status" value="1"/>
</dbReference>
<dbReference type="GO" id="GO:0000150">
    <property type="term" value="F:DNA strand exchange activity"/>
    <property type="evidence" value="ECO:0007669"/>
    <property type="project" value="InterPro"/>
</dbReference>
<evidence type="ECO:0000256" key="2">
    <source>
        <dbReference type="ARBA" id="ARBA00023125"/>
    </source>
</evidence>
<evidence type="ECO:0000313" key="8">
    <source>
        <dbReference type="Proteomes" id="UP000294489"/>
    </source>
</evidence>
<accession>A0A4R8FB66</accession>
<dbReference type="PROSITE" id="PS51736">
    <property type="entry name" value="RECOMBINASES_3"/>
    <property type="match status" value="1"/>
</dbReference>
<dbReference type="PANTHER" id="PTHR30461:SF25">
    <property type="entry name" value="RESOLVASE-RELATED"/>
    <property type="match status" value="1"/>
</dbReference>
<proteinExistence type="predicted"/>
<evidence type="ECO:0000256" key="3">
    <source>
        <dbReference type="ARBA" id="ARBA00023172"/>
    </source>
</evidence>
<keyword evidence="2" id="KW-0238">DNA-binding</keyword>
<feature type="domain" description="Resolvase/invertase-type recombinase catalytic" evidence="6">
    <location>
        <begin position="1"/>
        <end position="156"/>
    </location>
</feature>
<feature type="active site" description="O-(5'-phospho-DNA)-serine intermediate" evidence="4 5">
    <location>
        <position position="9"/>
    </location>
</feature>
<name>A0A4R8FB66_9GAMM</name>
<dbReference type="PROSITE" id="PS00398">
    <property type="entry name" value="RECOMBINASES_2"/>
    <property type="match status" value="1"/>
</dbReference>
<sequence length="212" mass="24167">MIRCYLRASTAEQDSGRARPLLEHFVRERGEKVAAWYQENASGSQAERPELRRLLDDANQGDAILVESIDRLARLPYGEWERLKGIMKSKGIRIVALDLPTSHSNLREPDGDDLTGRVLQAVNEMMVDLMAAMAYRDYQQRRERQMQGIQKARSEGKYRGRPKDNAKREKIIGLLTRSDYSIREIAAHVPCSTSTVQSIKADLKLARLEAQQ</sequence>
<evidence type="ECO:0000259" key="6">
    <source>
        <dbReference type="PROSITE" id="PS51736"/>
    </source>
</evidence>
<dbReference type="InterPro" id="IPR006118">
    <property type="entry name" value="Recombinase_CS"/>
</dbReference>
<keyword evidence="1" id="KW-0229">DNA integration</keyword>
<dbReference type="GO" id="GO:0015074">
    <property type="term" value="P:DNA integration"/>
    <property type="evidence" value="ECO:0007669"/>
    <property type="project" value="UniProtKB-KW"/>
</dbReference>
<dbReference type="RefSeq" id="WP_134020889.1">
    <property type="nucleotide sequence ID" value="NZ_SOEC01000026.1"/>
</dbReference>
<evidence type="ECO:0000256" key="1">
    <source>
        <dbReference type="ARBA" id="ARBA00022908"/>
    </source>
</evidence>
<dbReference type="Pfam" id="PF00239">
    <property type="entry name" value="Resolvase"/>
    <property type="match status" value="1"/>
</dbReference>
<keyword evidence="3" id="KW-0233">DNA recombination</keyword>
<dbReference type="SMART" id="SM00857">
    <property type="entry name" value="Resolvase"/>
    <property type="match status" value="1"/>
</dbReference>
<dbReference type="EMBL" id="SOEC01000026">
    <property type="protein sequence ID" value="TDX22960.1"/>
    <property type="molecule type" value="Genomic_DNA"/>
</dbReference>